<accession>A0A511QMQ5</accession>
<evidence type="ECO:0000256" key="1">
    <source>
        <dbReference type="SAM" id="SignalP"/>
    </source>
</evidence>
<proteinExistence type="predicted"/>
<comment type="caution">
    <text evidence="2">The sequence shown here is derived from an EMBL/GenBank/DDBJ whole genome shotgun (WGS) entry which is preliminary data.</text>
</comment>
<dbReference type="SUPFAM" id="SSF56925">
    <property type="entry name" value="OMPA-like"/>
    <property type="match status" value="1"/>
</dbReference>
<keyword evidence="1" id="KW-0732">Signal</keyword>
<dbReference type="EMBL" id="BJXK01000003">
    <property type="protein sequence ID" value="GEM78605.1"/>
    <property type="molecule type" value="Genomic_DNA"/>
</dbReference>
<name>A0A511QMQ5_9VIBR</name>
<reference evidence="2 3" key="1">
    <citation type="submission" date="2019-07" db="EMBL/GenBank/DDBJ databases">
        <title>Whole genome shotgun sequence of Vibrio superstes NBRC 103154.</title>
        <authorList>
            <person name="Hosoyama A."/>
            <person name="Uohara A."/>
            <person name="Ohji S."/>
            <person name="Ichikawa N."/>
        </authorList>
    </citation>
    <scope>NUCLEOTIDE SEQUENCE [LARGE SCALE GENOMIC DNA]</scope>
    <source>
        <strain evidence="2 3">NBRC 103154</strain>
    </source>
</reference>
<protein>
    <recommendedName>
        <fullName evidence="4">Outer membrane protein beta-barrel domain-containing protein</fullName>
    </recommendedName>
</protein>
<evidence type="ECO:0008006" key="4">
    <source>
        <dbReference type="Google" id="ProtNLM"/>
    </source>
</evidence>
<dbReference type="InterPro" id="IPR011250">
    <property type="entry name" value="OMP/PagP_B-barrel"/>
</dbReference>
<evidence type="ECO:0000313" key="2">
    <source>
        <dbReference type="EMBL" id="GEM78605.1"/>
    </source>
</evidence>
<feature type="chain" id="PRO_5022102435" description="Outer membrane protein beta-barrel domain-containing protein" evidence="1">
    <location>
        <begin position="20"/>
        <end position="227"/>
    </location>
</feature>
<keyword evidence="3" id="KW-1185">Reference proteome</keyword>
<dbReference type="RefSeq" id="WP_119011049.1">
    <property type="nucleotide sequence ID" value="NZ_BJXK01000003.1"/>
</dbReference>
<feature type="signal peptide" evidence="1">
    <location>
        <begin position="1"/>
        <end position="19"/>
    </location>
</feature>
<gene>
    <name evidence="2" type="ORF">VSU01S_08500</name>
</gene>
<dbReference type="OrthoDB" id="6382158at2"/>
<dbReference type="Proteomes" id="UP000321113">
    <property type="component" value="Unassembled WGS sequence"/>
</dbReference>
<evidence type="ECO:0000313" key="3">
    <source>
        <dbReference type="Proteomes" id="UP000321113"/>
    </source>
</evidence>
<organism evidence="2 3">
    <name type="scientific">Vibrio superstes NBRC 103154</name>
    <dbReference type="NCBI Taxonomy" id="1219062"/>
    <lineage>
        <taxon>Bacteria</taxon>
        <taxon>Pseudomonadati</taxon>
        <taxon>Pseudomonadota</taxon>
        <taxon>Gammaproteobacteria</taxon>
        <taxon>Vibrionales</taxon>
        <taxon>Vibrionaceae</taxon>
        <taxon>Vibrio</taxon>
    </lineage>
</organism>
<sequence>MKKLLIGLAIAGACGGAIANEQDAEQVNYGDPTASFSSLGVSASEDSTQLNGMIGLGSNIFQLDLGVDNKSGDMNYRGRYFHVTDGLGYSVDVLGDKDNTTALAGAIYKFQVTDNIMLFPMASVGYTTSDAVEGEGERKAKSESALGQLGLYGMYGFDAGHWIYANPKATYHEQSKEWIPQIEVGGGYMILDNASIGAKVEYTGESSKKNLVKKEDTVAWLQASYYF</sequence>
<dbReference type="Gene3D" id="2.40.160.20">
    <property type="match status" value="1"/>
</dbReference>
<dbReference type="AlphaFoldDB" id="A0A511QMQ5"/>